<feature type="region of interest" description="Disordered" evidence="2">
    <location>
        <begin position="431"/>
        <end position="524"/>
    </location>
</feature>
<keyword evidence="1" id="KW-0175">Coiled coil</keyword>
<dbReference type="InterPro" id="IPR011598">
    <property type="entry name" value="bHLH_dom"/>
</dbReference>
<reference evidence="5" key="1">
    <citation type="submission" date="2016-04" db="EMBL/GenBank/DDBJ databases">
        <title>Comparative genomics of biotechnologically important yeasts.</title>
        <authorList>
            <consortium name="DOE Joint Genome Institute"/>
            <person name="Riley R."/>
            <person name="Haridas S."/>
            <person name="Wolfe K.H."/>
            <person name="Lopes M.R."/>
            <person name="Hittinger C.T."/>
            <person name="Goker M."/>
            <person name="Salamov A."/>
            <person name="Wisecaver J."/>
            <person name="Long T.M."/>
            <person name="Aerts A.L."/>
            <person name="Barry K."/>
            <person name="Choi C."/>
            <person name="Clum A."/>
            <person name="Coughlan A.Y."/>
            <person name="Deshpande S."/>
            <person name="Douglass A.P."/>
            <person name="Hanson S.J."/>
            <person name="Klenk H.-P."/>
            <person name="Labutti K."/>
            <person name="Lapidus A."/>
            <person name="Lindquist E."/>
            <person name="Lipzen A."/>
            <person name="Meier-Kolthoff J.P."/>
            <person name="Ohm R.A."/>
            <person name="Otillar R.P."/>
            <person name="Pangilinan J."/>
            <person name="Peng Y."/>
            <person name="Rokas A."/>
            <person name="Rosa C.A."/>
            <person name="Scheuner C."/>
            <person name="Sibirny A.A."/>
            <person name="Slot J.C."/>
            <person name="Stielow J.B."/>
            <person name="Sun H."/>
            <person name="Kurtzman C.P."/>
            <person name="Blackwell M."/>
            <person name="Grigoriev I.V."/>
            <person name="Jeffries T.W."/>
        </authorList>
    </citation>
    <scope>NUCLEOTIDE SEQUENCE [LARGE SCALE GENOMIC DNA]</scope>
    <source>
        <strain evidence="5">NRRL YB-2248</strain>
    </source>
</reference>
<dbReference type="SUPFAM" id="SSF47459">
    <property type="entry name" value="HLH, helix-loop-helix DNA-binding domain"/>
    <property type="match status" value="1"/>
</dbReference>
<evidence type="ECO:0000256" key="2">
    <source>
        <dbReference type="SAM" id="MobiDB-lite"/>
    </source>
</evidence>
<feature type="region of interest" description="Disordered" evidence="2">
    <location>
        <begin position="147"/>
        <end position="167"/>
    </location>
</feature>
<gene>
    <name evidence="4" type="ORF">CANARDRAFT_9128</name>
</gene>
<proteinExistence type="predicted"/>
<evidence type="ECO:0000256" key="1">
    <source>
        <dbReference type="SAM" id="Coils"/>
    </source>
</evidence>
<feature type="region of interest" description="Disordered" evidence="2">
    <location>
        <begin position="567"/>
        <end position="643"/>
    </location>
</feature>
<feature type="compositionally biased region" description="Polar residues" evidence="2">
    <location>
        <begin position="460"/>
        <end position="480"/>
    </location>
</feature>
<keyword evidence="5" id="KW-1185">Reference proteome</keyword>
<feature type="compositionally biased region" description="Polar residues" evidence="2">
    <location>
        <begin position="508"/>
        <end position="524"/>
    </location>
</feature>
<dbReference type="Proteomes" id="UP000094801">
    <property type="component" value="Unassembled WGS sequence"/>
</dbReference>
<feature type="compositionally biased region" description="Polar residues" evidence="2">
    <location>
        <begin position="1"/>
        <end position="27"/>
    </location>
</feature>
<feature type="compositionally biased region" description="Polar residues" evidence="2">
    <location>
        <begin position="304"/>
        <end position="317"/>
    </location>
</feature>
<feature type="compositionally biased region" description="Polar residues" evidence="2">
    <location>
        <begin position="431"/>
        <end position="443"/>
    </location>
</feature>
<dbReference type="SMART" id="SM00353">
    <property type="entry name" value="HLH"/>
    <property type="match status" value="1"/>
</dbReference>
<feature type="compositionally biased region" description="Polar residues" evidence="2">
    <location>
        <begin position="391"/>
        <end position="403"/>
    </location>
</feature>
<dbReference type="AlphaFoldDB" id="A0A1E4SWG3"/>
<dbReference type="Gene3D" id="4.10.280.10">
    <property type="entry name" value="Helix-loop-helix DNA-binding domain"/>
    <property type="match status" value="1"/>
</dbReference>
<feature type="coiled-coil region" evidence="1">
    <location>
        <begin position="185"/>
        <end position="219"/>
    </location>
</feature>
<protein>
    <recommendedName>
        <fullName evidence="3">BHLH domain-containing protein</fullName>
    </recommendedName>
</protein>
<feature type="region of interest" description="Disordered" evidence="2">
    <location>
        <begin position="99"/>
        <end position="134"/>
    </location>
</feature>
<dbReference type="EMBL" id="KV453860">
    <property type="protein sequence ID" value="ODV83838.1"/>
    <property type="molecule type" value="Genomic_DNA"/>
</dbReference>
<feature type="compositionally biased region" description="Gly residues" evidence="2">
    <location>
        <begin position="619"/>
        <end position="636"/>
    </location>
</feature>
<feature type="compositionally biased region" description="Low complexity" evidence="2">
    <location>
        <begin position="607"/>
        <end position="618"/>
    </location>
</feature>
<evidence type="ECO:0000313" key="4">
    <source>
        <dbReference type="EMBL" id="ODV83838.1"/>
    </source>
</evidence>
<feature type="compositionally biased region" description="Polar residues" evidence="2">
    <location>
        <begin position="783"/>
        <end position="797"/>
    </location>
</feature>
<evidence type="ECO:0000313" key="5">
    <source>
        <dbReference type="Proteomes" id="UP000094801"/>
    </source>
</evidence>
<feature type="region of interest" description="Disordered" evidence="2">
    <location>
        <begin position="748"/>
        <end position="804"/>
    </location>
</feature>
<feature type="compositionally biased region" description="Polar residues" evidence="2">
    <location>
        <begin position="344"/>
        <end position="365"/>
    </location>
</feature>
<dbReference type="GO" id="GO:0046983">
    <property type="term" value="F:protein dimerization activity"/>
    <property type="evidence" value="ECO:0007669"/>
    <property type="project" value="InterPro"/>
</dbReference>
<sequence length="804" mass="87598">MVFQTSPVNSTHSQTPSSIAGTPSNMIAHSVHHSTSVSNNDDSPANQTSNNDTANDLHDVQFDQMDIPWSDFTNLQVLQHLDDMIQSNSLDSNQQHLLQSYQNQQQQQQQQQHQNQNQTQQQSLNQNQQQHIHQSQFQDFSFLQDHTHYTDTSSNSNSNTPDSYQPQYLIDSSSVQQHEQQQVPLKSSENQVQVLQQQLEHHRQQQIQLQLQLQQQQEQQQQINSTNFSTPSVRPDDIFTPLISPAVTPLDKATNLQQLSMKKVGFSPLTSPALEFQPNRFIPPATGPSSSSTSLRQKRKDEQTNISPPLTNNDDNVSISSRRSSYKRSKTPNTTPLFGPSNPPTTQSSQRVKSSPIITPTTPNSRRAFANGSTKSRKKMTTSSFEMLPESATTNSTSGSVNNDLMLPPSHPPMKEKDETMADQIVVASTSLSQRKSSYSKHYQQQQQQQQQQQHEATNDKASSTAATPATLMSFTLSNPNSASNSTHSRTHSHSNSPRLGPKDSVKINPNHNSRSAQSSPLILPSSNPALLEIANMSINTGGNPYSNFSMLSQAAIPLEGGTGINSVNNNSNNSNNSNGRGSGGSSLRTSPIIPHSTKSPTMIARSSSITSISSQSGLGTGLGTRNGSISGGSGGGDKKTTHKLAEQGRRNRMNVAIQDLEKLLPDSLKNDVIVPSKATTVELSTRYISELLQANEGLKGELRDIKRELEMFRNFAAQKGVNPEASGDNGNKDYSYTDNSSFDADLTDAKEVNGTNGSISTNRRVNSTDTGSKGSEDGEGCSSANGSLLGTGSSISPLEFETK</sequence>
<dbReference type="InterPro" id="IPR036638">
    <property type="entry name" value="HLH_DNA-bd_sf"/>
</dbReference>
<organism evidence="4 5">
    <name type="scientific">[Candida] arabinofermentans NRRL YB-2248</name>
    <dbReference type="NCBI Taxonomy" id="983967"/>
    <lineage>
        <taxon>Eukaryota</taxon>
        <taxon>Fungi</taxon>
        <taxon>Dikarya</taxon>
        <taxon>Ascomycota</taxon>
        <taxon>Saccharomycotina</taxon>
        <taxon>Pichiomycetes</taxon>
        <taxon>Pichiales</taxon>
        <taxon>Pichiaceae</taxon>
        <taxon>Ogataea</taxon>
        <taxon>Ogataea/Candida clade</taxon>
    </lineage>
</organism>
<feature type="compositionally biased region" description="Polar residues" evidence="2">
    <location>
        <begin position="39"/>
        <end position="54"/>
    </location>
</feature>
<accession>A0A1E4SWG3</accession>
<feature type="compositionally biased region" description="Low complexity" evidence="2">
    <location>
        <begin position="444"/>
        <end position="454"/>
    </location>
</feature>
<feature type="region of interest" description="Disordered" evidence="2">
    <location>
        <begin position="275"/>
        <end position="416"/>
    </location>
</feature>
<feature type="region of interest" description="Disordered" evidence="2">
    <location>
        <begin position="721"/>
        <end position="740"/>
    </location>
</feature>
<evidence type="ECO:0000259" key="3">
    <source>
        <dbReference type="PROSITE" id="PS50888"/>
    </source>
</evidence>
<dbReference type="STRING" id="983967.A0A1E4SWG3"/>
<feature type="compositionally biased region" description="Low complexity" evidence="2">
    <location>
        <begin position="147"/>
        <end position="164"/>
    </location>
</feature>
<feature type="domain" description="BHLH" evidence="3">
    <location>
        <begin position="638"/>
        <end position="692"/>
    </location>
</feature>
<dbReference type="OrthoDB" id="5344169at2759"/>
<name>A0A1E4SWG3_9ASCO</name>
<feature type="compositionally biased region" description="Polar residues" evidence="2">
    <location>
        <begin position="754"/>
        <end position="774"/>
    </location>
</feature>
<feature type="compositionally biased region" description="Low complexity" evidence="2">
    <location>
        <begin position="567"/>
        <end position="580"/>
    </location>
</feature>
<dbReference type="Pfam" id="PF00010">
    <property type="entry name" value="HLH"/>
    <property type="match status" value="1"/>
</dbReference>
<feature type="region of interest" description="Disordered" evidence="2">
    <location>
        <begin position="1"/>
        <end position="55"/>
    </location>
</feature>
<dbReference type="PROSITE" id="PS50888">
    <property type="entry name" value="BHLH"/>
    <property type="match status" value="1"/>
</dbReference>
<feature type="compositionally biased region" description="Polar residues" evidence="2">
    <location>
        <begin position="729"/>
        <end position="740"/>
    </location>
</feature>